<dbReference type="AlphaFoldDB" id="A0A4U0TUH0"/>
<feature type="compositionally biased region" description="Basic and acidic residues" evidence="6">
    <location>
        <begin position="367"/>
        <end position="388"/>
    </location>
</feature>
<feature type="domain" description="Rhodopsin" evidence="8">
    <location>
        <begin position="32"/>
        <end position="272"/>
    </location>
</feature>
<keyword evidence="4 7" id="KW-0472">Membrane</keyword>
<evidence type="ECO:0000313" key="9">
    <source>
        <dbReference type="EMBL" id="TKA25455.1"/>
    </source>
</evidence>
<evidence type="ECO:0000256" key="5">
    <source>
        <dbReference type="ARBA" id="ARBA00038359"/>
    </source>
</evidence>
<evidence type="ECO:0000256" key="1">
    <source>
        <dbReference type="ARBA" id="ARBA00004141"/>
    </source>
</evidence>
<evidence type="ECO:0000313" key="10">
    <source>
        <dbReference type="Proteomes" id="UP000308549"/>
    </source>
</evidence>
<evidence type="ECO:0000259" key="8">
    <source>
        <dbReference type="Pfam" id="PF20684"/>
    </source>
</evidence>
<accession>A0A4U0TUH0</accession>
<feature type="transmembrane region" description="Helical" evidence="7">
    <location>
        <begin position="93"/>
        <end position="115"/>
    </location>
</feature>
<proteinExistence type="inferred from homology"/>
<gene>
    <name evidence="9" type="ORF">B0A50_06322</name>
</gene>
<feature type="transmembrane region" description="Helical" evidence="7">
    <location>
        <begin position="48"/>
        <end position="73"/>
    </location>
</feature>
<feature type="region of interest" description="Disordered" evidence="6">
    <location>
        <begin position="290"/>
        <end position="316"/>
    </location>
</feature>
<feature type="transmembrane region" description="Helical" evidence="7">
    <location>
        <begin position="208"/>
        <end position="229"/>
    </location>
</feature>
<feature type="region of interest" description="Disordered" evidence="6">
    <location>
        <begin position="363"/>
        <end position="388"/>
    </location>
</feature>
<dbReference type="PANTHER" id="PTHR33048:SF47">
    <property type="entry name" value="INTEGRAL MEMBRANE PROTEIN-RELATED"/>
    <property type="match status" value="1"/>
</dbReference>
<dbReference type="OrthoDB" id="444631at2759"/>
<dbReference type="EMBL" id="NAJL01000035">
    <property type="protein sequence ID" value="TKA25455.1"/>
    <property type="molecule type" value="Genomic_DNA"/>
</dbReference>
<sequence length="388" mass="42544">MGISSTSGYASPDTVSGVTITFLIVAAVAVALRLWTRFHIAQNAGLDDVFICGALLCTIALAICTCIEVRLSIGRHVETLTPQEAISGNKTLYASIAIYNIGLLCTKFSILIQYLRIFPQKHFRMACYVMLFICFAYGSWAFWNALFFCDPVAAFWDTSIVMAGNGSCFNREAVWFVNAGINIATDCTIAVMPLPLLNKLNISKRQRFALMSVFALAGFTCIISILRLVSVYALTHSDDPTYNNGQTAMWSALEINIGIICSCLPTLKSLATRLFPRIFTSYQPSHEEGGTLPYAGAAPGKTQEQRNELNDSFRGSHGGYLRSSNAGFQHSYIRRGSYAADVQLDQLAASPNDIKVTTVLDQFESGAPRRDSSTRNLVDKESLRPPSD</sequence>
<feature type="transmembrane region" description="Helical" evidence="7">
    <location>
        <begin position="15"/>
        <end position="36"/>
    </location>
</feature>
<dbReference type="InterPro" id="IPR049326">
    <property type="entry name" value="Rhodopsin_dom_fungi"/>
</dbReference>
<evidence type="ECO:0000256" key="4">
    <source>
        <dbReference type="ARBA" id="ARBA00023136"/>
    </source>
</evidence>
<keyword evidence="3 7" id="KW-1133">Transmembrane helix</keyword>
<dbReference type="InterPro" id="IPR052337">
    <property type="entry name" value="SAT4-like"/>
</dbReference>
<dbReference type="GO" id="GO:0016020">
    <property type="term" value="C:membrane"/>
    <property type="evidence" value="ECO:0007669"/>
    <property type="project" value="UniProtKB-SubCell"/>
</dbReference>
<evidence type="ECO:0000256" key="7">
    <source>
        <dbReference type="SAM" id="Phobius"/>
    </source>
</evidence>
<evidence type="ECO:0000256" key="6">
    <source>
        <dbReference type="SAM" id="MobiDB-lite"/>
    </source>
</evidence>
<feature type="transmembrane region" description="Helical" evidence="7">
    <location>
        <begin position="173"/>
        <end position="196"/>
    </location>
</feature>
<reference evidence="9 10" key="1">
    <citation type="submission" date="2017-03" db="EMBL/GenBank/DDBJ databases">
        <title>Genomes of endolithic fungi from Antarctica.</title>
        <authorList>
            <person name="Coleine C."/>
            <person name="Masonjones S."/>
            <person name="Stajich J.E."/>
        </authorList>
    </citation>
    <scope>NUCLEOTIDE SEQUENCE [LARGE SCALE GENOMIC DNA]</scope>
    <source>
        <strain evidence="9 10">CCFEE 6315</strain>
    </source>
</reference>
<keyword evidence="2 7" id="KW-0812">Transmembrane</keyword>
<protein>
    <recommendedName>
        <fullName evidence="8">Rhodopsin domain-containing protein</fullName>
    </recommendedName>
</protein>
<comment type="similarity">
    <text evidence="5">Belongs to the SAT4 family.</text>
</comment>
<dbReference type="PANTHER" id="PTHR33048">
    <property type="entry name" value="PTH11-LIKE INTEGRAL MEMBRANE PROTEIN (AFU_ORTHOLOGUE AFUA_5G11245)"/>
    <property type="match status" value="1"/>
</dbReference>
<evidence type="ECO:0000256" key="3">
    <source>
        <dbReference type="ARBA" id="ARBA00022989"/>
    </source>
</evidence>
<feature type="transmembrane region" description="Helical" evidence="7">
    <location>
        <begin position="127"/>
        <end position="153"/>
    </location>
</feature>
<dbReference type="Pfam" id="PF20684">
    <property type="entry name" value="Fung_rhodopsin"/>
    <property type="match status" value="1"/>
</dbReference>
<keyword evidence="10" id="KW-1185">Reference proteome</keyword>
<comment type="caution">
    <text evidence="9">The sequence shown here is derived from an EMBL/GenBank/DDBJ whole genome shotgun (WGS) entry which is preliminary data.</text>
</comment>
<feature type="transmembrane region" description="Helical" evidence="7">
    <location>
        <begin position="249"/>
        <end position="267"/>
    </location>
</feature>
<dbReference type="Proteomes" id="UP000308549">
    <property type="component" value="Unassembled WGS sequence"/>
</dbReference>
<evidence type="ECO:0000256" key="2">
    <source>
        <dbReference type="ARBA" id="ARBA00022692"/>
    </source>
</evidence>
<organism evidence="9 10">
    <name type="scientific">Salinomyces thailandicus</name>
    <dbReference type="NCBI Taxonomy" id="706561"/>
    <lineage>
        <taxon>Eukaryota</taxon>
        <taxon>Fungi</taxon>
        <taxon>Dikarya</taxon>
        <taxon>Ascomycota</taxon>
        <taxon>Pezizomycotina</taxon>
        <taxon>Dothideomycetes</taxon>
        <taxon>Dothideomycetidae</taxon>
        <taxon>Mycosphaerellales</taxon>
        <taxon>Teratosphaeriaceae</taxon>
        <taxon>Salinomyces</taxon>
    </lineage>
</organism>
<comment type="subcellular location">
    <subcellularLocation>
        <location evidence="1">Membrane</location>
        <topology evidence="1">Multi-pass membrane protein</topology>
    </subcellularLocation>
</comment>
<name>A0A4U0TUH0_9PEZI</name>